<gene>
    <name evidence="1" type="ORF">ACFQ3N_15505</name>
</gene>
<accession>A0ABW3LP37</accession>
<dbReference type="RefSeq" id="WP_390363445.1">
    <property type="nucleotide sequence ID" value="NZ_JBHTKJ010000046.1"/>
</dbReference>
<dbReference type="SUPFAM" id="SSF55486">
    <property type="entry name" value="Metalloproteases ('zincins'), catalytic domain"/>
    <property type="match status" value="1"/>
</dbReference>
<organism evidence="1 2">
    <name type="scientific">Virgibacillus byunsanensis</name>
    <dbReference type="NCBI Taxonomy" id="570945"/>
    <lineage>
        <taxon>Bacteria</taxon>
        <taxon>Bacillati</taxon>
        <taxon>Bacillota</taxon>
        <taxon>Bacilli</taxon>
        <taxon>Bacillales</taxon>
        <taxon>Bacillaceae</taxon>
        <taxon>Virgibacillus</taxon>
    </lineage>
</organism>
<dbReference type="Gene3D" id="1.10.1370.30">
    <property type="match status" value="1"/>
</dbReference>
<reference evidence="2" key="1">
    <citation type="journal article" date="2019" name="Int. J. Syst. Evol. Microbiol.">
        <title>The Global Catalogue of Microorganisms (GCM) 10K type strain sequencing project: providing services to taxonomists for standard genome sequencing and annotation.</title>
        <authorList>
            <consortium name="The Broad Institute Genomics Platform"/>
            <consortium name="The Broad Institute Genome Sequencing Center for Infectious Disease"/>
            <person name="Wu L."/>
            <person name="Ma J."/>
        </authorList>
    </citation>
    <scope>NUCLEOTIDE SEQUENCE [LARGE SCALE GENOMIC DNA]</scope>
    <source>
        <strain evidence="2">CCUG 56754</strain>
    </source>
</reference>
<evidence type="ECO:0000313" key="2">
    <source>
        <dbReference type="Proteomes" id="UP001597040"/>
    </source>
</evidence>
<evidence type="ECO:0000313" key="1">
    <source>
        <dbReference type="EMBL" id="MFD1039792.1"/>
    </source>
</evidence>
<sequence length="138" mass="16593">MQRFENYTYVRPDLNQEKEKFNDLLEAFTSANSVKEQTKAIEEINAFRNRFSTLFNLVYIRASIDTNDAFHQKERDFFDDMEPEITALNIAFYKEWMNSPYRDELEKQWGSQLFQIADYEIKGSDSMLTYRKEDQEAH</sequence>
<name>A0ABW3LP37_9BACI</name>
<dbReference type="Proteomes" id="UP001597040">
    <property type="component" value="Unassembled WGS sequence"/>
</dbReference>
<evidence type="ECO:0008006" key="3">
    <source>
        <dbReference type="Google" id="ProtNLM"/>
    </source>
</evidence>
<protein>
    <recommendedName>
        <fullName evidence="3">Oligoendopeptidase F</fullName>
    </recommendedName>
</protein>
<proteinExistence type="predicted"/>
<dbReference type="EMBL" id="JBHTKJ010000046">
    <property type="protein sequence ID" value="MFD1039792.1"/>
    <property type="molecule type" value="Genomic_DNA"/>
</dbReference>
<keyword evidence="2" id="KW-1185">Reference proteome</keyword>
<comment type="caution">
    <text evidence="1">The sequence shown here is derived from an EMBL/GenBank/DDBJ whole genome shotgun (WGS) entry which is preliminary data.</text>
</comment>